<dbReference type="InterPro" id="IPR041682">
    <property type="entry name" value="AAA_14"/>
</dbReference>
<proteinExistence type="predicted"/>
<dbReference type="STRING" id="79604.AAY81_09830"/>
<feature type="domain" description="DUF4143" evidence="2">
    <location>
        <begin position="228"/>
        <end position="366"/>
    </location>
</feature>
<sequence length="419" mass="47044">MASNLIQRPTYLERALMFRDAGLVKVVTGVRRCGKSSLLQLVREHIEGEGVPGRNFASLNLEDRESGVRTDGDLYEWCKSRMGEGKTYLFLDEIQRVEGWHDVVNSLRVGFDCDIYLTGSNAFLLSGELATYLSGRYVEVKMLPLSFREYADFCGLRPAEGNSIMLRDGGDPVLTDDLVMRYLRFGGMPAIASLATTQAQHEAYLSSLYETVVVRDILDRERNATERAIRNPDMLRLVCEFLADNVGNTMSANGMAGALSQTAKVTDKTVAAYVKALNDAYAFYPAKRYDLHGKAVLRTLPKQYIVDTGLRSYLMGYRASDVGRVFENAVYLQLLYDGWSVHVGKLYQKEVDFVCLREGEVLYVQVADSMADESTRERELAPLRSIADNHPKWVVVRQGSYPPDVDGIRIVRAPDFFLG</sequence>
<evidence type="ECO:0000313" key="3">
    <source>
        <dbReference type="EMBL" id="SEO41100.1"/>
    </source>
</evidence>
<dbReference type="InterPro" id="IPR025420">
    <property type="entry name" value="DUF4143"/>
</dbReference>
<accession>A0A172S082</accession>
<feature type="domain" description="AAA" evidence="1">
    <location>
        <begin position="24"/>
        <end position="150"/>
    </location>
</feature>
<gene>
    <name evidence="3" type="ORF">SAMN02910314_00163</name>
</gene>
<dbReference type="Pfam" id="PF13173">
    <property type="entry name" value="AAA_14"/>
    <property type="match status" value="1"/>
</dbReference>
<dbReference type="Proteomes" id="UP000182975">
    <property type="component" value="Unassembled WGS sequence"/>
</dbReference>
<dbReference type="PANTHER" id="PTHR33295:SF20">
    <property type="entry name" value="ATPASE"/>
    <property type="match status" value="1"/>
</dbReference>
<dbReference type="SUPFAM" id="SSF52540">
    <property type="entry name" value="P-loop containing nucleoside triphosphate hydrolases"/>
    <property type="match status" value="1"/>
</dbReference>
<protein>
    <recommendedName>
        <fullName evidence="5">AAA+ ATPase domain-containing protein</fullName>
    </recommendedName>
</protein>
<evidence type="ECO:0000259" key="1">
    <source>
        <dbReference type="Pfam" id="PF13173"/>
    </source>
</evidence>
<name>A0A172S082_9ACTN</name>
<dbReference type="EMBL" id="FOEC01000001">
    <property type="protein sequence ID" value="SEO41100.1"/>
    <property type="molecule type" value="Genomic_DNA"/>
</dbReference>
<evidence type="ECO:0000259" key="2">
    <source>
        <dbReference type="Pfam" id="PF13635"/>
    </source>
</evidence>
<dbReference type="AlphaFoldDB" id="A0A172S082"/>
<organism evidence="3 4">
    <name type="scientific">Denitrobacterium detoxificans</name>
    <dbReference type="NCBI Taxonomy" id="79604"/>
    <lineage>
        <taxon>Bacteria</taxon>
        <taxon>Bacillati</taxon>
        <taxon>Actinomycetota</taxon>
        <taxon>Coriobacteriia</taxon>
        <taxon>Eggerthellales</taxon>
        <taxon>Eggerthellaceae</taxon>
        <taxon>Denitrobacterium</taxon>
    </lineage>
</organism>
<dbReference type="RefSeq" id="WP_066664574.1">
    <property type="nucleotide sequence ID" value="NZ_CP011402.1"/>
</dbReference>
<dbReference type="OrthoDB" id="9801684at2"/>
<evidence type="ECO:0008006" key="5">
    <source>
        <dbReference type="Google" id="ProtNLM"/>
    </source>
</evidence>
<dbReference type="InterPro" id="IPR027417">
    <property type="entry name" value="P-loop_NTPase"/>
</dbReference>
<dbReference type="Pfam" id="PF13635">
    <property type="entry name" value="DUF4143"/>
    <property type="match status" value="1"/>
</dbReference>
<dbReference type="PATRIC" id="fig|79604.3.peg.1971"/>
<keyword evidence="4" id="KW-1185">Reference proteome</keyword>
<evidence type="ECO:0000313" key="4">
    <source>
        <dbReference type="Proteomes" id="UP000182975"/>
    </source>
</evidence>
<dbReference type="PANTHER" id="PTHR33295">
    <property type="entry name" value="ATPASE"/>
    <property type="match status" value="1"/>
</dbReference>
<dbReference type="KEGG" id="ddt:AAY81_09830"/>
<reference evidence="4" key="1">
    <citation type="submission" date="2016-10" db="EMBL/GenBank/DDBJ databases">
        <authorList>
            <person name="Varghese N."/>
        </authorList>
    </citation>
    <scope>NUCLEOTIDE SEQUENCE [LARGE SCALE GENOMIC DNA]</scope>
    <source>
        <strain evidence="4">DSM 21843</strain>
    </source>
</reference>